<feature type="region of interest" description="Disordered" evidence="1">
    <location>
        <begin position="13"/>
        <end position="32"/>
    </location>
</feature>
<gene>
    <name evidence="2" type="ORF">NQ491_04685</name>
</gene>
<keyword evidence="3" id="KW-1185">Reference proteome</keyword>
<dbReference type="EMBL" id="CP102294">
    <property type="protein sequence ID" value="UWN58075.1"/>
    <property type="molecule type" value="Genomic_DNA"/>
</dbReference>
<accession>A0ABY5V1H8</accession>
<dbReference type="RefSeq" id="WP_019246433.1">
    <property type="nucleotide sequence ID" value="NZ_CAPH01000017.1"/>
</dbReference>
<evidence type="ECO:0000313" key="2">
    <source>
        <dbReference type="EMBL" id="UWN58075.1"/>
    </source>
</evidence>
<dbReference type="Pfam" id="PF16128">
    <property type="entry name" value="DUF4840"/>
    <property type="match status" value="1"/>
</dbReference>
<evidence type="ECO:0000256" key="1">
    <source>
        <dbReference type="SAM" id="MobiDB-lite"/>
    </source>
</evidence>
<organism evidence="2 3">
    <name type="scientific">Alistipes ihumii AP11</name>
    <dbReference type="NCBI Taxonomy" id="1211813"/>
    <lineage>
        <taxon>Bacteria</taxon>
        <taxon>Pseudomonadati</taxon>
        <taxon>Bacteroidota</taxon>
        <taxon>Bacteroidia</taxon>
        <taxon>Bacteroidales</taxon>
        <taxon>Rikenellaceae</taxon>
        <taxon>Alistipes</taxon>
    </lineage>
</organism>
<protein>
    <submittedName>
        <fullName evidence="2">DUF4840 domain-containing protein</fullName>
    </submittedName>
</protein>
<dbReference type="Proteomes" id="UP001059295">
    <property type="component" value="Chromosome"/>
</dbReference>
<evidence type="ECO:0000313" key="3">
    <source>
        <dbReference type="Proteomes" id="UP001059295"/>
    </source>
</evidence>
<dbReference type="InterPro" id="IPR032293">
    <property type="entry name" value="DUF4840"/>
</dbReference>
<reference evidence="2" key="1">
    <citation type="journal article" date="2022" name="Cell">
        <title>Design, construction, and in vivo augmentation of a complex gut microbiome.</title>
        <authorList>
            <person name="Cheng A.G."/>
            <person name="Ho P.Y."/>
            <person name="Aranda-Diaz A."/>
            <person name="Jain S."/>
            <person name="Yu F.B."/>
            <person name="Meng X."/>
            <person name="Wang M."/>
            <person name="Iakiviak M."/>
            <person name="Nagashima K."/>
            <person name="Zhao A."/>
            <person name="Murugkar P."/>
            <person name="Patil A."/>
            <person name="Atabakhsh K."/>
            <person name="Weakley A."/>
            <person name="Yan J."/>
            <person name="Brumbaugh A.R."/>
            <person name="Higginbottom S."/>
            <person name="Dimas A."/>
            <person name="Shiver A.L."/>
            <person name="Deutschbauer A."/>
            <person name="Neff N."/>
            <person name="Sonnenburg J.L."/>
            <person name="Huang K.C."/>
            <person name="Fischbach M.A."/>
        </authorList>
    </citation>
    <scope>NUCLEOTIDE SEQUENCE</scope>
    <source>
        <strain evidence="2">AP11</strain>
    </source>
</reference>
<proteinExistence type="predicted"/>
<dbReference type="GeneID" id="82891005"/>
<feature type="compositionally biased region" description="Basic and acidic residues" evidence="1">
    <location>
        <begin position="13"/>
        <end position="22"/>
    </location>
</feature>
<sequence>MYGNYVGTVRTAEVTHNEKTESSEGGTSEGAEVSVKVDRDTIYFDAFPVKDIIVSLYGEEEAPAIVEMLGDIKYSVGYTPALSEAQDSVSFRMAPEPLKATVPVPSESPDAEPAVLNIESRISAEDVGDYELETSNLKFTLTVMRISVQDEEGADVSIPNFEPMSMEFSMAKAQ</sequence>
<name>A0ABY5V1H8_9BACT</name>